<accession>A0A3G8WQG1</accession>
<dbReference type="EMBL" id="CP034171">
    <property type="protein sequence ID" value="AZI20424.1"/>
    <property type="molecule type" value="Genomic_DNA"/>
</dbReference>
<dbReference type="AlphaFoldDB" id="A0A3G8WQG1"/>
<dbReference type="GO" id="GO:0009307">
    <property type="term" value="P:DNA restriction-modification system"/>
    <property type="evidence" value="ECO:0007669"/>
    <property type="project" value="UniProtKB-KW"/>
</dbReference>
<dbReference type="Pfam" id="PF01420">
    <property type="entry name" value="Methylase_S"/>
    <property type="match status" value="2"/>
</dbReference>
<evidence type="ECO:0000313" key="5">
    <source>
        <dbReference type="EMBL" id="AZI20424.1"/>
    </source>
</evidence>
<evidence type="ECO:0000256" key="3">
    <source>
        <dbReference type="ARBA" id="ARBA00023125"/>
    </source>
</evidence>
<dbReference type="SUPFAM" id="SSF116734">
    <property type="entry name" value="DNA methylase specificity domain"/>
    <property type="match status" value="2"/>
</dbReference>
<keyword evidence="2" id="KW-0680">Restriction system</keyword>
<dbReference type="GO" id="GO:0003677">
    <property type="term" value="F:DNA binding"/>
    <property type="evidence" value="ECO:0007669"/>
    <property type="project" value="UniProtKB-KW"/>
</dbReference>
<reference evidence="6" key="1">
    <citation type="submission" date="2018-11" db="EMBL/GenBank/DDBJ databases">
        <title>Proposal to divide the Flavobacteriaceae and reorganize its genera based on Amino Acid Identity values calculated from whole genome sequences.</title>
        <authorList>
            <person name="Nicholson A.C."/>
            <person name="Gulvik C.A."/>
            <person name="Whitney A.M."/>
            <person name="Humrighouse B.W."/>
            <person name="Bell M."/>
            <person name="Holmes B."/>
            <person name="Steigerwalt A.B."/>
            <person name="Villarma A."/>
            <person name="Sheth M."/>
            <person name="Batra D."/>
            <person name="Pryor J."/>
            <person name="Bernardet J.-F."/>
            <person name="Hugo C."/>
            <person name="Kampfer P."/>
            <person name="Newman J.D."/>
            <person name="McQuiston J.R."/>
        </authorList>
    </citation>
    <scope>NUCLEOTIDE SEQUENCE [LARGE SCALE GENOMIC DNA]</scope>
    <source>
        <strain evidence="6">H4753</strain>
    </source>
</reference>
<sequence length="695" mass="79640">MAKINYSDYIKKLPKCVLVAEAIFSELYNDSKLVKLSKVCSTTSGGTPLRSRFEFYNGKIPWLKSGELNDNKIKSSDEFITELGLKNSSAKLHPKGTLLLAMYGATAGKTGILELDAATNQAICALFPNEDLLRKKFLYWFLRQHRYKFIEISKGGAQPNISQKVINDTLIPLPSIQLQKIIVDVLDKIEKDNLLHLEDIPLNFHNKIINVFESRDIVEKLSTELTHQLSLISQLRQAFLREAMQGALVSNETSDGKTGADLLEEIKKEKEQLIKDKKIKKRKPLPPISKEEIPFEIPENWVWCRLDEITINCDAARKPISSKERSNLQKVYDYYGASGVIDKIHDFTHEGTFLLIGEDGNNLISRSTPLAFIAKGKFWVNNHAHVLKYTDDTLLHFMKNWLNIFDIRTYLSGGFQPKFSQANMNLVKVPLPPLEIQNRIVAKLDELMQYCDALEASVKESQNYNAKLLQQVLREALEGKEEKTEALALVAEEKPYYQAPKIYTISSMTILAGHVINQLSTSNSKDLGRVKLLKMMHLVQYHCQLETPLHFHKKTAGPYTSDLENQIERKLKHHRFFEIEKEKLTDFEKVTYTFLAASSSLETIFPREFGHKANDINKLLSKFRSKNTAFCERVSTMYAVWNNRLLKKETITDELLKADFLQWDEGKKKFEKDLDGTLDWMRRNGVVPVGFGELI</sequence>
<name>A0A3G8WQG1_9FLAO</name>
<evidence type="ECO:0000313" key="6">
    <source>
        <dbReference type="Proteomes" id="UP000282297"/>
    </source>
</evidence>
<evidence type="ECO:0000256" key="1">
    <source>
        <dbReference type="ARBA" id="ARBA00010923"/>
    </source>
</evidence>
<feature type="domain" description="Type I restriction modification DNA specificity" evidence="4">
    <location>
        <begin position="30"/>
        <end position="192"/>
    </location>
</feature>
<keyword evidence="3" id="KW-0238">DNA-binding</keyword>
<dbReference type="InterPro" id="IPR051212">
    <property type="entry name" value="Type-I_RE_S_subunit"/>
</dbReference>
<dbReference type="RefSeq" id="WP_124784628.1">
    <property type="nucleotide sequence ID" value="NZ_CP034171.1"/>
</dbReference>
<organism evidence="5 6">
    <name type="scientific">Chryseobacterium taklimakanense</name>
    <dbReference type="NCBI Taxonomy" id="536441"/>
    <lineage>
        <taxon>Bacteria</taxon>
        <taxon>Pseudomonadati</taxon>
        <taxon>Bacteroidota</taxon>
        <taxon>Flavobacteriia</taxon>
        <taxon>Flavobacteriales</taxon>
        <taxon>Weeksellaceae</taxon>
        <taxon>Chryseobacterium group</taxon>
        <taxon>Chryseobacterium</taxon>
    </lineage>
</organism>
<dbReference type="InterPro" id="IPR044946">
    <property type="entry name" value="Restrct_endonuc_typeI_TRD_sf"/>
</dbReference>
<dbReference type="PANTHER" id="PTHR43140">
    <property type="entry name" value="TYPE-1 RESTRICTION ENZYME ECOKI SPECIFICITY PROTEIN"/>
    <property type="match status" value="1"/>
</dbReference>
<proteinExistence type="inferred from homology"/>
<evidence type="ECO:0000256" key="2">
    <source>
        <dbReference type="ARBA" id="ARBA00022747"/>
    </source>
</evidence>
<dbReference type="PANTHER" id="PTHR43140:SF1">
    <property type="entry name" value="TYPE I RESTRICTION ENZYME ECOKI SPECIFICITY SUBUNIT"/>
    <property type="match status" value="1"/>
</dbReference>
<dbReference type="CDD" id="cd17515">
    <property type="entry name" value="RMtype1_S_MjaORF132P_Sau1132ORF3780P-TRD1-CR1_like"/>
    <property type="match status" value="1"/>
</dbReference>
<feature type="domain" description="Type I restriction modification DNA specificity" evidence="4">
    <location>
        <begin position="298"/>
        <end position="459"/>
    </location>
</feature>
<gene>
    <name evidence="5" type="ORF">EIH08_06605</name>
</gene>
<dbReference type="CDD" id="cd17262">
    <property type="entry name" value="RMtype1_S_Aco12261I-TRD2-CR2"/>
    <property type="match status" value="1"/>
</dbReference>
<dbReference type="InterPro" id="IPR000055">
    <property type="entry name" value="Restrct_endonuc_typeI_TRD"/>
</dbReference>
<evidence type="ECO:0000259" key="4">
    <source>
        <dbReference type="Pfam" id="PF01420"/>
    </source>
</evidence>
<protein>
    <recommendedName>
        <fullName evidence="4">Type I restriction modification DNA specificity domain-containing protein</fullName>
    </recommendedName>
</protein>
<dbReference type="Proteomes" id="UP000282297">
    <property type="component" value="Chromosome"/>
</dbReference>
<dbReference type="REBASE" id="284246">
    <property type="entry name" value="S.Cta4753ORF6610P"/>
</dbReference>
<dbReference type="Gene3D" id="3.90.220.20">
    <property type="entry name" value="DNA methylase specificity domains"/>
    <property type="match status" value="2"/>
</dbReference>
<comment type="similarity">
    <text evidence="1">Belongs to the type-I restriction system S methylase family.</text>
</comment>